<keyword evidence="3" id="KW-1185">Reference proteome</keyword>
<feature type="compositionally biased region" description="Polar residues" evidence="1">
    <location>
        <begin position="51"/>
        <end position="79"/>
    </location>
</feature>
<feature type="region of interest" description="Disordered" evidence="1">
    <location>
        <begin position="1"/>
        <end position="170"/>
    </location>
</feature>
<evidence type="ECO:0000313" key="3">
    <source>
        <dbReference type="Proteomes" id="UP001150217"/>
    </source>
</evidence>
<feature type="compositionally biased region" description="Low complexity" evidence="1">
    <location>
        <begin position="87"/>
        <end position="101"/>
    </location>
</feature>
<feature type="compositionally biased region" description="Basic residues" evidence="1">
    <location>
        <begin position="300"/>
        <end position="320"/>
    </location>
</feature>
<evidence type="ECO:0008006" key="4">
    <source>
        <dbReference type="Google" id="ProtNLM"/>
    </source>
</evidence>
<feature type="compositionally biased region" description="Acidic residues" evidence="1">
    <location>
        <begin position="274"/>
        <end position="291"/>
    </location>
</feature>
<reference evidence="2" key="1">
    <citation type="submission" date="2022-08" db="EMBL/GenBank/DDBJ databases">
        <title>A Global Phylogenomic Analysis of the Shiitake Genus Lentinula.</title>
        <authorList>
            <consortium name="DOE Joint Genome Institute"/>
            <person name="Sierra-Patev S."/>
            <person name="Min B."/>
            <person name="Naranjo-Ortiz M."/>
            <person name="Looney B."/>
            <person name="Konkel Z."/>
            <person name="Slot J.C."/>
            <person name="Sakamoto Y."/>
            <person name="Steenwyk J.L."/>
            <person name="Rokas A."/>
            <person name="Carro J."/>
            <person name="Camarero S."/>
            <person name="Ferreira P."/>
            <person name="Molpeceres G."/>
            <person name="Ruiz-Duenas F.J."/>
            <person name="Serrano A."/>
            <person name="Henrissat B."/>
            <person name="Drula E."/>
            <person name="Hughes K.W."/>
            <person name="Mata J.L."/>
            <person name="Ishikawa N.K."/>
            <person name="Vargas-Isla R."/>
            <person name="Ushijima S."/>
            <person name="Smith C.A."/>
            <person name="Ahrendt S."/>
            <person name="Andreopoulos W."/>
            <person name="He G."/>
            <person name="Labutti K."/>
            <person name="Lipzen A."/>
            <person name="Ng V."/>
            <person name="Riley R."/>
            <person name="Sandor L."/>
            <person name="Barry K."/>
            <person name="Martinez A.T."/>
            <person name="Xiao Y."/>
            <person name="Gibbons J.G."/>
            <person name="Terashima K."/>
            <person name="Grigoriev I.V."/>
            <person name="Hibbett D.S."/>
        </authorList>
    </citation>
    <scope>NUCLEOTIDE SEQUENCE</scope>
    <source>
        <strain evidence="2">RHP3577 ss4</strain>
    </source>
</reference>
<proteinExistence type="predicted"/>
<feature type="region of interest" description="Disordered" evidence="1">
    <location>
        <begin position="251"/>
        <end position="355"/>
    </location>
</feature>
<feature type="compositionally biased region" description="Acidic residues" evidence="1">
    <location>
        <begin position="102"/>
        <end position="130"/>
    </location>
</feature>
<gene>
    <name evidence="2" type="ORF">C8R41DRAFT_592077</name>
</gene>
<feature type="compositionally biased region" description="Low complexity" evidence="1">
    <location>
        <begin position="323"/>
        <end position="336"/>
    </location>
</feature>
<organism evidence="2 3">
    <name type="scientific">Lentinula lateritia</name>
    <dbReference type="NCBI Taxonomy" id="40482"/>
    <lineage>
        <taxon>Eukaryota</taxon>
        <taxon>Fungi</taxon>
        <taxon>Dikarya</taxon>
        <taxon>Basidiomycota</taxon>
        <taxon>Agaricomycotina</taxon>
        <taxon>Agaricomycetes</taxon>
        <taxon>Agaricomycetidae</taxon>
        <taxon>Agaricales</taxon>
        <taxon>Marasmiineae</taxon>
        <taxon>Omphalotaceae</taxon>
        <taxon>Lentinula</taxon>
    </lineage>
</organism>
<protein>
    <recommendedName>
        <fullName evidence="4">C2H2-type domain-containing protein</fullName>
    </recommendedName>
</protein>
<sequence length="484" mass="53399">MSFDTTRKNSMASLCHTIRQNQRDNSGNGSFDSFDDLLRQHAMELGEDEPSSSGIVSSNKPSKRTPNNNTSTRATQINYSKAPPLAGSPIDFSSGSSSSSDADADGETDEELDAESDESSSDSSESDSDVDFMILDCNPSPREYSAKPQLPVDVSVEPGDAPFIPQPTQPVHEHDSVAVFASDYPAASSPRLAPSDPLQFTSPFHSPTLPHRAFTPGPFTVLSAEIYDKAAVEPTPPMNLPVTSMINPLQSVSKRKRVPTSSKRISKVRATTISDDDDEYKNNGSDDDDEYAPSPPLAPKSRKRGRTVAVSRHRTSRRKQGVSPSSASSQPTSSHSTPKRRRIAPESRNEQSDSPVLLDAIANTSVENCDFICPVCGWEQSNKRMPDYQRHLKTHLRPDREDKTKGWWCKGVRLEDKDEFNVRCEVNGSRRVRDDADPYWFHDHMRVGGCCQTFSRRDALKRHMANPNVRCGGIIAEGLKEGDD</sequence>
<evidence type="ECO:0000256" key="1">
    <source>
        <dbReference type="SAM" id="MobiDB-lite"/>
    </source>
</evidence>
<accession>A0ABQ8V3D2</accession>
<name>A0ABQ8V3D2_9AGAR</name>
<evidence type="ECO:0000313" key="2">
    <source>
        <dbReference type="EMBL" id="KAJ4472380.1"/>
    </source>
</evidence>
<comment type="caution">
    <text evidence="2">The sequence shown here is derived from an EMBL/GenBank/DDBJ whole genome shotgun (WGS) entry which is preliminary data.</text>
</comment>
<dbReference type="EMBL" id="JANVFT010000084">
    <property type="protein sequence ID" value="KAJ4472380.1"/>
    <property type="molecule type" value="Genomic_DNA"/>
</dbReference>
<dbReference type="Proteomes" id="UP001150217">
    <property type="component" value="Unassembled WGS sequence"/>
</dbReference>
<feature type="compositionally biased region" description="Polar residues" evidence="1">
    <location>
        <begin position="8"/>
        <end position="31"/>
    </location>
</feature>
<feature type="compositionally biased region" description="Polar residues" evidence="1">
    <location>
        <begin position="259"/>
        <end position="273"/>
    </location>
</feature>